<comment type="caution">
    <text evidence="1">The sequence shown here is derived from an EMBL/GenBank/DDBJ whole genome shotgun (WGS) entry which is preliminary data.</text>
</comment>
<gene>
    <name evidence="1" type="ORF">pdam_00015868</name>
</gene>
<evidence type="ECO:0000313" key="1">
    <source>
        <dbReference type="EMBL" id="RMX41672.1"/>
    </source>
</evidence>
<keyword evidence="2" id="KW-1185">Reference proteome</keyword>
<proteinExistence type="predicted"/>
<dbReference type="Proteomes" id="UP000275408">
    <property type="component" value="Unassembled WGS sequence"/>
</dbReference>
<accession>A0A3M6TJS7</accession>
<evidence type="ECO:0000313" key="2">
    <source>
        <dbReference type="Proteomes" id="UP000275408"/>
    </source>
</evidence>
<dbReference type="EMBL" id="RCHS01003461">
    <property type="protein sequence ID" value="RMX41672.1"/>
    <property type="molecule type" value="Genomic_DNA"/>
</dbReference>
<sequence length="122" mass="14061">MILQKITPNLPGGAWYESRAMRMTEPCGVNSDELASEQAMLLKDVMADKLDSCCILRSLITQGPAGKLPFELDCSRSTEREYRDLFFRTQPKYIPRLVISMVTLKQHRSRMNSFLYSLLLRQ</sequence>
<protein>
    <submittedName>
        <fullName evidence="1">Uncharacterized protein</fullName>
    </submittedName>
</protein>
<dbReference type="AlphaFoldDB" id="A0A3M6TJS7"/>
<name>A0A3M6TJS7_POCDA</name>
<organism evidence="1 2">
    <name type="scientific">Pocillopora damicornis</name>
    <name type="common">Cauliflower coral</name>
    <name type="synonym">Millepora damicornis</name>
    <dbReference type="NCBI Taxonomy" id="46731"/>
    <lineage>
        <taxon>Eukaryota</taxon>
        <taxon>Metazoa</taxon>
        <taxon>Cnidaria</taxon>
        <taxon>Anthozoa</taxon>
        <taxon>Hexacorallia</taxon>
        <taxon>Scleractinia</taxon>
        <taxon>Astrocoeniina</taxon>
        <taxon>Pocilloporidae</taxon>
        <taxon>Pocillopora</taxon>
    </lineage>
</organism>
<reference evidence="1 2" key="1">
    <citation type="journal article" date="2018" name="Sci. Rep.">
        <title>Comparative analysis of the Pocillopora damicornis genome highlights role of immune system in coral evolution.</title>
        <authorList>
            <person name="Cunning R."/>
            <person name="Bay R.A."/>
            <person name="Gillette P."/>
            <person name="Baker A.C."/>
            <person name="Traylor-Knowles N."/>
        </authorList>
    </citation>
    <scope>NUCLEOTIDE SEQUENCE [LARGE SCALE GENOMIC DNA]</scope>
    <source>
        <strain evidence="1">RSMAS</strain>
        <tissue evidence="1">Whole animal</tissue>
    </source>
</reference>